<protein>
    <submittedName>
        <fullName evidence="6">Stachyose synthase</fullName>
    </submittedName>
</protein>
<feature type="region of interest" description="Disordered" evidence="4">
    <location>
        <begin position="24"/>
        <end position="43"/>
    </location>
</feature>
<feature type="domain" description="Agglutinin" evidence="5">
    <location>
        <begin position="182"/>
        <end position="316"/>
    </location>
</feature>
<comment type="caution">
    <text evidence="6">The sequence shown here is derived from an EMBL/GenBank/DDBJ whole genome shotgun (WGS) entry which is preliminary data.</text>
</comment>
<dbReference type="InterPro" id="IPR017853">
    <property type="entry name" value="GH"/>
</dbReference>
<sequence>MSFPLSALPRCVALRSKHDNSYLRSVHDESHGGNLVDLVGGGGPDGGVMNPRSRFYLEPSKEHEGLMHVRCCYNNKYWVPQQRVLHGGSARWVIGTADEPEEDLSKPSCTLLKHIPIAGEQAEGGSTCRFLHSQLGKYACVSSTPFTSIRSYLHIASHEEADDRQDGGLIDAFTVIDVSGQKQLPSYLAFKGDNGCFLGANIVEGYKYLQFSGQDIGDPRVLHTIFTNDDGVVRIKSNYFGLFWRRSPNWIWADSDDTTHNNPDTLFRVTTGDDFIALRNLGNNNFCKRLTTEGKTSCLNAAVDSITIEARLQCYEPVLSRDIYDVDFRLSEARMYTKDIDGLYSQTVKNQSSTINKTTLTFTYTNTVATTWSATVSLKIGIKTTLKSGIPFVVDGKIEVSAEFSGSYTWGKTETEQKQTSKQITVDVPPMKKVTIKAIGSNGVCDIPFSYKQTDVLTNGQVVTKEFTDGMYFGVKTSDITFETIEEDLYRRGRPALHAATACGRAAHGRPWTCRSPPSRGPLHAAAPPVARLRTVAEERTWPGESSITAGGEQEGCARTTASCPVPGYVGMVELDFSDGEIHVARLSHPVHLCRPPWYIPQHFKVTAFHVAFRGDVTPRPHHHHPAIQAGYGRAHCRAANAAKGGPASSSAPCLFSLQDGELSVGGGNKAALLTGVPGNVTLTPFAEAFDPAASDAPWELAERAAANARRGAFLGFTLPAQASRAPCRVGRLAGPRRFLSVFRFKTWWSTAWAGRRGRDLQMETQWVLLEMPELAGAGAGYVLVLPLVQGGFRSAIFPGDDDGVVICAESGSEAVTGTDFRSIAYVHAGDDPYKLMQEAYLAARVHLGTFRLIQEKALPAMADRFGWCTWDAFYLTVDPAGVWQGVSEFADAGLPPRFLILDDGWQSVNRDGDPPHEDAPGLVLGGDQMTARLYRFDECARFRGYREGALIRRPPELFYDKSMPKAVVRKAAEIESTGKARKKAAQGGATDLSGFDARITQLRRELDQLLVQRDAVLAKLCDDGGAGAGAGEVGLKAFLKDMRRRFPGLDDVYVWQALCGGWGGVRPGATPLDARVVPARPSPGLAGTMDDLAVDRIIEGGIGLVRPDQADDLYESMHSYLAGAGVTGVKVDVVHTLEYVCGEHGGRVELAKAYYDGLSRSVAKNFAGTGIIASMQQCNDFFFLGTRQVAMGRAGDDFWFEDPNGDPMGVYWLQGAHMVNCAYNSLWMGQFIRPDWDMFQSDHACAAFHAASRAICGGPVYVSDSLGGHDFDLLRRLVFPDGTVPRCLHYALPTRDCLFKNPLFDQETVLKIWNLNKFGGVIGVFNCQGAGWDPAERRVRGYSHCYKPVSGEVRPADVEWSQREDTSSMANAASYAVYRCQTEELLLMTPHSEPIQFTLQPSSFELFTFAPVTTFGGDAKVRFAPIGLVDLLNCGGAIVDVEYGSGGEVRMKVKGAGRLLVYSDVKPRRSLVDGCEAEFEWGNGGKLMVDVTWKQEKDGVSDVAFCY</sequence>
<dbReference type="InterPro" id="IPR008811">
    <property type="entry name" value="Glycosyl_hydrolases_36"/>
</dbReference>
<dbReference type="Gene3D" id="2.170.15.10">
    <property type="entry name" value="Proaerolysin, chain A, domain 3"/>
    <property type="match status" value="1"/>
</dbReference>
<accession>A0A3L6PG95</accession>
<organism evidence="6 7">
    <name type="scientific">Panicum miliaceum</name>
    <name type="common">Proso millet</name>
    <name type="synonym">Broomcorn millet</name>
    <dbReference type="NCBI Taxonomy" id="4540"/>
    <lineage>
        <taxon>Eukaryota</taxon>
        <taxon>Viridiplantae</taxon>
        <taxon>Streptophyta</taxon>
        <taxon>Embryophyta</taxon>
        <taxon>Tracheophyta</taxon>
        <taxon>Spermatophyta</taxon>
        <taxon>Magnoliopsida</taxon>
        <taxon>Liliopsida</taxon>
        <taxon>Poales</taxon>
        <taxon>Poaceae</taxon>
        <taxon>PACMAD clade</taxon>
        <taxon>Panicoideae</taxon>
        <taxon>Panicodae</taxon>
        <taxon>Paniceae</taxon>
        <taxon>Panicinae</taxon>
        <taxon>Panicum</taxon>
        <taxon>Panicum sect. Panicum</taxon>
    </lineage>
</organism>
<evidence type="ECO:0000313" key="7">
    <source>
        <dbReference type="Proteomes" id="UP000275267"/>
    </source>
</evidence>
<dbReference type="Proteomes" id="UP000275267">
    <property type="component" value="Unassembled WGS sequence"/>
</dbReference>
<dbReference type="Pfam" id="PF07468">
    <property type="entry name" value="Agglutinin"/>
    <property type="match status" value="2"/>
</dbReference>
<keyword evidence="7" id="KW-1185">Reference proteome</keyword>
<dbReference type="SUPFAM" id="SSF56973">
    <property type="entry name" value="Aerolisin/ETX pore-forming domain"/>
    <property type="match status" value="1"/>
</dbReference>
<proteinExistence type="inferred from homology"/>
<dbReference type="Pfam" id="PF05691">
    <property type="entry name" value="Raffinose_syn"/>
    <property type="match status" value="1"/>
</dbReference>
<dbReference type="OrthoDB" id="4664297at2759"/>
<dbReference type="Gene3D" id="2.80.10.50">
    <property type="match status" value="2"/>
</dbReference>
<evidence type="ECO:0000256" key="2">
    <source>
        <dbReference type="ARBA" id="ARBA00023277"/>
    </source>
</evidence>
<keyword evidence="3" id="KW-0175">Coiled coil</keyword>
<dbReference type="SMART" id="SM00791">
    <property type="entry name" value="Agglutinin"/>
    <property type="match status" value="1"/>
</dbReference>
<dbReference type="Pfam" id="PF03318">
    <property type="entry name" value="ETX_MTX2"/>
    <property type="match status" value="1"/>
</dbReference>
<dbReference type="CDD" id="cd20216">
    <property type="entry name" value="PFM_HFR-2-like"/>
    <property type="match status" value="1"/>
</dbReference>
<dbReference type="PANTHER" id="PTHR31268">
    <property type="match status" value="1"/>
</dbReference>
<gene>
    <name evidence="6" type="ORF">C2845_PM18G12570</name>
</gene>
<dbReference type="InterPro" id="IPR036242">
    <property type="entry name" value="Agglutinin_dom_sf"/>
</dbReference>
<dbReference type="InterPro" id="IPR008998">
    <property type="entry name" value="Agglutinin"/>
</dbReference>
<dbReference type="InterPro" id="IPR004991">
    <property type="entry name" value="Aerolysin-like"/>
</dbReference>
<dbReference type="SUPFAM" id="SSF50382">
    <property type="entry name" value="Agglutinin"/>
    <property type="match status" value="2"/>
</dbReference>
<dbReference type="EMBL" id="PQIB02000017">
    <property type="protein sequence ID" value="RLM57886.1"/>
    <property type="molecule type" value="Genomic_DNA"/>
</dbReference>
<evidence type="ECO:0000256" key="3">
    <source>
        <dbReference type="SAM" id="Coils"/>
    </source>
</evidence>
<name>A0A3L6PG95_PANMI</name>
<evidence type="ECO:0000259" key="5">
    <source>
        <dbReference type="SMART" id="SM00791"/>
    </source>
</evidence>
<dbReference type="SUPFAM" id="SSF51445">
    <property type="entry name" value="(Trans)glycosidases"/>
    <property type="match status" value="2"/>
</dbReference>
<evidence type="ECO:0000256" key="4">
    <source>
        <dbReference type="SAM" id="MobiDB-lite"/>
    </source>
</evidence>
<reference evidence="7" key="1">
    <citation type="journal article" date="2019" name="Nat. Commun.">
        <title>The genome of broomcorn millet.</title>
        <authorList>
            <person name="Zou C."/>
            <person name="Miki D."/>
            <person name="Li D."/>
            <person name="Tang Q."/>
            <person name="Xiao L."/>
            <person name="Rajput S."/>
            <person name="Deng P."/>
            <person name="Jia W."/>
            <person name="Huang R."/>
            <person name="Zhang M."/>
            <person name="Sun Y."/>
            <person name="Hu J."/>
            <person name="Fu X."/>
            <person name="Schnable P.S."/>
            <person name="Li F."/>
            <person name="Zhang H."/>
            <person name="Feng B."/>
            <person name="Zhu X."/>
            <person name="Liu R."/>
            <person name="Schnable J.C."/>
            <person name="Zhu J.-K."/>
            <person name="Zhang H."/>
        </authorList>
    </citation>
    <scope>NUCLEOTIDE SEQUENCE [LARGE SCALE GENOMIC DNA]</scope>
</reference>
<dbReference type="STRING" id="4540.A0A3L6PG95"/>
<dbReference type="PANTHER" id="PTHR31268:SF8">
    <property type="entry name" value="GALACTINOL--SUCROSE GALACTOSYLTRANSFERASE 4-RELATED"/>
    <property type="match status" value="1"/>
</dbReference>
<comment type="similarity">
    <text evidence="1">Belongs to the glycosyl hydrolases 36 family.</text>
</comment>
<evidence type="ECO:0000313" key="6">
    <source>
        <dbReference type="EMBL" id="RLM57886.1"/>
    </source>
</evidence>
<keyword evidence="2" id="KW-0119">Carbohydrate metabolism</keyword>
<evidence type="ECO:0000256" key="1">
    <source>
        <dbReference type="ARBA" id="ARBA00007240"/>
    </source>
</evidence>
<feature type="coiled-coil region" evidence="3">
    <location>
        <begin position="993"/>
        <end position="1020"/>
    </location>
</feature>